<dbReference type="AlphaFoldDB" id="A0A401GFZ3"/>
<accession>A0A401GFZ3</accession>
<evidence type="ECO:0000313" key="4">
    <source>
        <dbReference type="Proteomes" id="UP000287166"/>
    </source>
</evidence>
<feature type="compositionally biased region" description="Basic and acidic residues" evidence="1">
    <location>
        <begin position="309"/>
        <end position="329"/>
    </location>
</feature>
<feature type="region of interest" description="Disordered" evidence="1">
    <location>
        <begin position="308"/>
        <end position="329"/>
    </location>
</feature>
<evidence type="ECO:0000256" key="2">
    <source>
        <dbReference type="SAM" id="Phobius"/>
    </source>
</evidence>
<dbReference type="RefSeq" id="XP_027611958.1">
    <property type="nucleotide sequence ID" value="XM_027756157.1"/>
</dbReference>
<keyword evidence="4" id="KW-1185">Reference proteome</keyword>
<proteinExistence type="predicted"/>
<dbReference type="GeneID" id="38777962"/>
<dbReference type="EMBL" id="BFAD01000003">
    <property type="protein sequence ID" value="GBE81045.1"/>
    <property type="molecule type" value="Genomic_DNA"/>
</dbReference>
<dbReference type="OrthoDB" id="2965541at2759"/>
<protein>
    <submittedName>
        <fullName evidence="3">Uncharacterized protein</fullName>
    </submittedName>
</protein>
<comment type="caution">
    <text evidence="3">The sequence shown here is derived from an EMBL/GenBank/DDBJ whole genome shotgun (WGS) entry which is preliminary data.</text>
</comment>
<dbReference type="InParanoid" id="A0A401GFZ3"/>
<keyword evidence="2" id="KW-0812">Transmembrane</keyword>
<keyword evidence="2" id="KW-0472">Membrane</keyword>
<feature type="transmembrane region" description="Helical" evidence="2">
    <location>
        <begin position="254"/>
        <end position="277"/>
    </location>
</feature>
<organism evidence="3 4">
    <name type="scientific">Sparassis crispa</name>
    <dbReference type="NCBI Taxonomy" id="139825"/>
    <lineage>
        <taxon>Eukaryota</taxon>
        <taxon>Fungi</taxon>
        <taxon>Dikarya</taxon>
        <taxon>Basidiomycota</taxon>
        <taxon>Agaricomycotina</taxon>
        <taxon>Agaricomycetes</taxon>
        <taxon>Polyporales</taxon>
        <taxon>Sparassidaceae</taxon>
        <taxon>Sparassis</taxon>
    </lineage>
</organism>
<name>A0A401GFZ3_9APHY</name>
<evidence type="ECO:0000256" key="1">
    <source>
        <dbReference type="SAM" id="MobiDB-lite"/>
    </source>
</evidence>
<keyword evidence="2" id="KW-1133">Transmembrane helix</keyword>
<reference evidence="3 4" key="1">
    <citation type="journal article" date="2018" name="Sci. Rep.">
        <title>Genome sequence of the cauliflower mushroom Sparassis crispa (Hanabiratake) and its association with beneficial usage.</title>
        <authorList>
            <person name="Kiyama R."/>
            <person name="Furutani Y."/>
            <person name="Kawaguchi K."/>
            <person name="Nakanishi T."/>
        </authorList>
    </citation>
    <scope>NUCLEOTIDE SEQUENCE [LARGE SCALE GENOMIC DNA]</scope>
</reference>
<dbReference type="Proteomes" id="UP000287166">
    <property type="component" value="Unassembled WGS sequence"/>
</dbReference>
<evidence type="ECO:0000313" key="3">
    <source>
        <dbReference type="EMBL" id="GBE81045.1"/>
    </source>
</evidence>
<sequence length="329" mass="35409">MQVQPSVFVSRLQKMVEGQIVFWCQGDGFPESAFELAYTTNMLPIPSGMILTDSDASVILQEALDLLAYDLIVGIIAASANSSAAIDSFLASGNVSFQRASGASSSDQQAQQYNLMLSPNDFQAVFSNDSILDYDMGQVNLPVILNGSSSNYLQALTAAFLADIGIWNVGNIFASPELLNATIDRNDPVSAELSQNPALYLWQDPLEPGAQVLRTGMLSSSPDSPIIPTANQSSAVIALSYLCQVQQRKELLDLIISVIVADASMFGAFWGIFMFAAATLVNRRSAKANYCDAHAEVRPTSMTSGYSVKEVEDGVKSREVPPRPGKEEV</sequence>
<gene>
    <name evidence="3" type="ORF">SCP_0307680</name>
</gene>